<sequence>MLFGAVAAAALLAACGGGGAPALPTTPPSTGPGSPATSSSARPAVVGDTFAFSGSSIENDVYTYPVGSPFPNTSTATKISENVVVTASTNPLGGGGTDFHSSTTTVGTSATRTASGDSYYSTVSAGNGTNFVLNAQQSVDDTKNSYAWTYTTPQILDELPESAGATWTNSPAGSYNETDADGATIARTTNADGSYTENDTFATGSVPKMSFTVNPDGSGAWNIYFLGSPNPSIVSYTAPTAGTISVAVLNPTPTPSPGATGTPAPNLPVVIATPPAWFSPSAKLYQESDTVSTGVSFPASCAVPSSFGTSGNSIAQVITKIDPIFGLDEVTTTTTYTAQGFGPVCVAMNDVQTYYYDYLNDTAGSAGLAAYVGTPQLTKTYAQTLTLQTAGTAIQSSGRSTKSLGIAPIAPALFAADRTNFRMHIARERAQARTAFAKMLVRSAPALFFGGNR</sequence>
<gene>
    <name evidence="2" type="ORF">CARN1_1919</name>
</gene>
<evidence type="ECO:0000313" key="2">
    <source>
        <dbReference type="EMBL" id="CBH74032.1"/>
    </source>
</evidence>
<comment type="caution">
    <text evidence="2">The sequence shown here is derived from an EMBL/GenBank/DDBJ whole genome shotgun (WGS) entry which is preliminary data.</text>
</comment>
<accession>E6PC49</accession>
<dbReference type="AlphaFoldDB" id="E6PC49"/>
<proteinExistence type="predicted"/>
<feature type="region of interest" description="Disordered" evidence="1">
    <location>
        <begin position="95"/>
        <end position="115"/>
    </location>
</feature>
<reference evidence="2" key="1">
    <citation type="submission" date="2009-10" db="EMBL/GenBank/DDBJ databases">
        <title>Diversity of trophic interactions inside an arsenic-rich microbial ecosystem.</title>
        <authorList>
            <person name="Bertin P.N."/>
            <person name="Heinrich-Salmeron A."/>
            <person name="Pelletier E."/>
            <person name="Goulhen-Chollet F."/>
            <person name="Arsene-Ploetze F."/>
            <person name="Gallien S."/>
            <person name="Calteau A."/>
            <person name="Vallenet D."/>
            <person name="Casiot C."/>
            <person name="Chane-Woon-Ming B."/>
            <person name="Giloteaux L."/>
            <person name="Barakat M."/>
            <person name="Bonnefoy V."/>
            <person name="Bruneel O."/>
            <person name="Chandler M."/>
            <person name="Cleiss J."/>
            <person name="Duran R."/>
            <person name="Elbaz-Poulichet F."/>
            <person name="Fonknechten N."/>
            <person name="Lauga B."/>
            <person name="Mornico D."/>
            <person name="Ortet P."/>
            <person name="Schaeffer C."/>
            <person name="Siguier P."/>
            <person name="Alexander Thil Smith A."/>
            <person name="Van Dorsselaer A."/>
            <person name="Weissenbach J."/>
            <person name="Medigue C."/>
            <person name="Le Paslier D."/>
        </authorList>
    </citation>
    <scope>NUCLEOTIDE SEQUENCE</scope>
</reference>
<feature type="compositionally biased region" description="Low complexity" evidence="1">
    <location>
        <begin position="31"/>
        <end position="42"/>
    </location>
</feature>
<dbReference type="EMBL" id="CABL01000001">
    <property type="protein sequence ID" value="CBH74032.1"/>
    <property type="molecule type" value="Genomic_DNA"/>
</dbReference>
<feature type="region of interest" description="Disordered" evidence="1">
    <location>
        <begin position="23"/>
        <end position="42"/>
    </location>
</feature>
<protein>
    <submittedName>
        <fullName evidence="2">Uncharacterized protein</fullName>
    </submittedName>
</protein>
<organism evidence="2">
    <name type="scientific">mine drainage metagenome</name>
    <dbReference type="NCBI Taxonomy" id="410659"/>
    <lineage>
        <taxon>unclassified sequences</taxon>
        <taxon>metagenomes</taxon>
        <taxon>ecological metagenomes</taxon>
    </lineage>
</organism>
<feature type="compositionally biased region" description="Low complexity" evidence="1">
    <location>
        <begin position="101"/>
        <end position="115"/>
    </location>
</feature>
<evidence type="ECO:0000256" key="1">
    <source>
        <dbReference type="SAM" id="MobiDB-lite"/>
    </source>
</evidence>
<name>E6PC49_9ZZZZ</name>